<dbReference type="PANTHER" id="PTHR47026:SF2">
    <property type="entry name" value="FLAGELLAR ASSOCIATED PROTEIN"/>
    <property type="match status" value="1"/>
</dbReference>
<sequence>MDYDNPTHDSQGNIVITTPEEVFTRVPRVRTRPHRPNPMDKPPLPDNTVARSNPNFNRTMPPGRPQSSRNVGGVRGNFSSSGKIVLEPPPSPGSARRNRNGNNFSSTLPLNRSRPGSSRTTSTENLLKRTYTLTPELEALKKQALDQEPLEVEDNTVLEDLLLLLSEERRQLAAQHEFKESQRRNEAIGYVMECQTWLHKLEMQKSTMQNYEQRQSEFDQQCEEFDMETRAMRHRMKKKLRHKREKLLDEQEKEVKELEDFWASEPKVRLYNRSSNTLICLRRQLALLLQQCRFDEAADVQAQVDARQKLEETENYNLMQREFNEVFNKMKTRQTEDLQYFDQKAEMEMKKLNRRREKLREALVNREKKIHEQGDLAKDVDKVWNLKQTARINEVTHTKPQMPSLKVSKNDINDKMVQNLSLPPLSYPKYDPKKSGKLEEKSPKPAGAPKSPKK</sequence>
<dbReference type="Proteomes" id="UP000179807">
    <property type="component" value="Unassembled WGS sequence"/>
</dbReference>
<dbReference type="OrthoDB" id="10676254at2759"/>
<feature type="compositionally biased region" description="Polar residues" evidence="2">
    <location>
        <begin position="49"/>
        <end position="58"/>
    </location>
</feature>
<protein>
    <submittedName>
        <fullName evidence="3">Uncharacterized protein</fullName>
    </submittedName>
</protein>
<feature type="compositionally biased region" description="Low complexity" evidence="2">
    <location>
        <begin position="444"/>
        <end position="454"/>
    </location>
</feature>
<feature type="compositionally biased region" description="Low complexity" evidence="2">
    <location>
        <begin position="112"/>
        <end position="123"/>
    </location>
</feature>
<name>A0A1J4JSX9_9EUKA</name>
<keyword evidence="1" id="KW-0175">Coiled coil</keyword>
<feature type="region of interest" description="Disordered" evidence="2">
    <location>
        <begin position="400"/>
        <end position="454"/>
    </location>
</feature>
<organism evidence="3 4">
    <name type="scientific">Tritrichomonas foetus</name>
    <dbReference type="NCBI Taxonomy" id="1144522"/>
    <lineage>
        <taxon>Eukaryota</taxon>
        <taxon>Metamonada</taxon>
        <taxon>Parabasalia</taxon>
        <taxon>Tritrichomonadida</taxon>
        <taxon>Tritrichomonadidae</taxon>
        <taxon>Tritrichomonas</taxon>
    </lineage>
</organism>
<evidence type="ECO:0000256" key="2">
    <source>
        <dbReference type="SAM" id="MobiDB-lite"/>
    </source>
</evidence>
<feature type="compositionally biased region" description="Basic and acidic residues" evidence="2">
    <location>
        <begin position="430"/>
        <end position="443"/>
    </location>
</feature>
<dbReference type="EMBL" id="MLAK01000947">
    <property type="protein sequence ID" value="OHT00622.1"/>
    <property type="molecule type" value="Genomic_DNA"/>
</dbReference>
<dbReference type="RefSeq" id="XP_068353758.1">
    <property type="nucleotide sequence ID" value="XM_068508636.1"/>
</dbReference>
<gene>
    <name evidence="3" type="ORF">TRFO_32687</name>
</gene>
<evidence type="ECO:0000313" key="4">
    <source>
        <dbReference type="Proteomes" id="UP000179807"/>
    </source>
</evidence>
<dbReference type="PANTHER" id="PTHR47026">
    <property type="entry name" value="PIGMENTOSA GTPASE REGULATOR-LIKE PROTEIN, PUTATIVE-RELATED"/>
    <property type="match status" value="1"/>
</dbReference>
<feature type="coiled-coil region" evidence="1">
    <location>
        <begin position="208"/>
        <end position="261"/>
    </location>
</feature>
<feature type="coiled-coil region" evidence="1">
    <location>
        <begin position="342"/>
        <end position="369"/>
    </location>
</feature>
<feature type="region of interest" description="Disordered" evidence="2">
    <location>
        <begin position="1"/>
        <end position="123"/>
    </location>
</feature>
<keyword evidence="4" id="KW-1185">Reference proteome</keyword>
<accession>A0A1J4JSX9</accession>
<feature type="compositionally biased region" description="Polar residues" evidence="2">
    <location>
        <begin position="100"/>
        <end position="110"/>
    </location>
</feature>
<evidence type="ECO:0000313" key="3">
    <source>
        <dbReference type="EMBL" id="OHT00622.1"/>
    </source>
</evidence>
<dbReference type="AlphaFoldDB" id="A0A1J4JSX9"/>
<evidence type="ECO:0000256" key="1">
    <source>
        <dbReference type="SAM" id="Coils"/>
    </source>
</evidence>
<comment type="caution">
    <text evidence="3">The sequence shown here is derived from an EMBL/GenBank/DDBJ whole genome shotgun (WGS) entry which is preliminary data.</text>
</comment>
<proteinExistence type="predicted"/>
<dbReference type="VEuPathDB" id="TrichDB:TRFO_32687"/>
<dbReference type="GeneID" id="94843340"/>
<reference evidence="3" key="1">
    <citation type="submission" date="2016-10" db="EMBL/GenBank/DDBJ databases">
        <authorList>
            <person name="Benchimol M."/>
            <person name="Almeida L.G."/>
            <person name="Vasconcelos A.T."/>
            <person name="Perreira-Neves A."/>
            <person name="Rosa I.A."/>
            <person name="Tasca T."/>
            <person name="Bogo M.R."/>
            <person name="de Souza W."/>
        </authorList>
    </citation>
    <scope>NUCLEOTIDE SEQUENCE [LARGE SCALE GENOMIC DNA]</scope>
    <source>
        <strain evidence="3">K</strain>
    </source>
</reference>